<dbReference type="EMBL" id="CP030058">
    <property type="protein sequence ID" value="QOZ64346.1"/>
    <property type="molecule type" value="Genomic_DNA"/>
</dbReference>
<evidence type="ECO:0000256" key="7">
    <source>
        <dbReference type="ARBA" id="ARBA00049185"/>
    </source>
</evidence>
<dbReference type="InterPro" id="IPR015421">
    <property type="entry name" value="PyrdxlP-dep_Trfase_major"/>
</dbReference>
<evidence type="ECO:0000256" key="1">
    <source>
        <dbReference type="ARBA" id="ARBA00001933"/>
    </source>
</evidence>
<dbReference type="EC" id="2.6.1.1" evidence="3"/>
<dbReference type="CDD" id="cd00609">
    <property type="entry name" value="AAT_like"/>
    <property type="match status" value="1"/>
</dbReference>
<feature type="domain" description="Aminotransferase class I/classII large" evidence="8">
    <location>
        <begin position="30"/>
        <end position="387"/>
    </location>
</feature>
<keyword evidence="11" id="KW-1185">Reference proteome</keyword>
<dbReference type="InterPro" id="IPR015424">
    <property type="entry name" value="PyrdxlP-dep_Trfase"/>
</dbReference>
<gene>
    <name evidence="9" type="ORF">GCM10010987_64070</name>
    <name evidence="10" type="ORF">XH86_36805</name>
</gene>
<evidence type="ECO:0000256" key="3">
    <source>
        <dbReference type="ARBA" id="ARBA00012753"/>
    </source>
</evidence>
<reference evidence="9" key="1">
    <citation type="journal article" date="2014" name="Int. J. Syst. Evol. Microbiol.">
        <title>Complete genome sequence of Corynebacterium casei LMG S-19264T (=DSM 44701T), isolated from a smear-ripened cheese.</title>
        <authorList>
            <consortium name="US DOE Joint Genome Institute (JGI-PGF)"/>
            <person name="Walter F."/>
            <person name="Albersmeier A."/>
            <person name="Kalinowski J."/>
            <person name="Ruckert C."/>
        </authorList>
    </citation>
    <scope>NUCLEOTIDE SEQUENCE</scope>
    <source>
        <strain evidence="9">CGMCC 1.15034</strain>
    </source>
</reference>
<evidence type="ECO:0000313" key="10">
    <source>
        <dbReference type="EMBL" id="QOZ64346.1"/>
    </source>
</evidence>
<accession>A0A410VHG0</accession>
<comment type="cofactor">
    <cofactor evidence="1">
        <name>pyridoxal 5'-phosphate</name>
        <dbReference type="ChEBI" id="CHEBI:597326"/>
    </cofactor>
</comment>
<dbReference type="PANTHER" id="PTHR46383">
    <property type="entry name" value="ASPARTATE AMINOTRANSFERASE"/>
    <property type="match status" value="1"/>
</dbReference>
<name>A0A410VHG0_9BRAD</name>
<keyword evidence="6" id="KW-0663">Pyridoxal phosphate</keyword>
<dbReference type="Pfam" id="PF00155">
    <property type="entry name" value="Aminotran_1_2"/>
    <property type="match status" value="1"/>
</dbReference>
<sequence length="401" mass="43670">MPSRPMSFLSRSRKAGHDLATVAVIGRRFIDLATDEIVVEPSSSVCEGAMAAVNAEANRYVDLIGLTPLRRAVAEKLSVETRVGWSAEEIVITTGAQQALLYAAVTVLAPGDEVIIIRPWRPILLSQVVLAGAAPVFVDARCPRYIPDISAIRVAVTPQTKAIIINSPNNPTGAVYNRTILQDIGELAIERQIWIISDECYSGLVFTGFRHHESIVMAHPRVRSRTIIVKSFSRELMITGWRLGYFAAPAQLVSAVRKLQSHAIATPNVIAQQAILHHLQASDGSFEEQIYQRLVDARNIGLHILSDLRDVTPSRADGSFCFYLNLSRLLSALRTEGSVRSADDIARVLLEEANVGCVPGDAFGDANGLRLSFGAPPELLEMGLKRIVEALNGLRRGQPGT</sequence>
<dbReference type="Gene3D" id="3.90.1150.10">
    <property type="entry name" value="Aspartate Aminotransferase, domain 1"/>
    <property type="match status" value="1"/>
</dbReference>
<dbReference type="PANTHER" id="PTHR46383:SF1">
    <property type="entry name" value="ASPARTATE AMINOTRANSFERASE"/>
    <property type="match status" value="1"/>
</dbReference>
<dbReference type="GO" id="GO:0004069">
    <property type="term" value="F:L-aspartate:2-oxoglutarate aminotransferase activity"/>
    <property type="evidence" value="ECO:0007669"/>
    <property type="project" value="UniProtKB-EC"/>
</dbReference>
<dbReference type="InterPro" id="IPR004839">
    <property type="entry name" value="Aminotransferase_I/II_large"/>
</dbReference>
<dbReference type="RefSeq" id="WP_128929760.1">
    <property type="nucleotide sequence ID" value="NZ_BMHC01000020.1"/>
</dbReference>
<dbReference type="GO" id="GO:0030170">
    <property type="term" value="F:pyridoxal phosphate binding"/>
    <property type="evidence" value="ECO:0007669"/>
    <property type="project" value="InterPro"/>
</dbReference>
<dbReference type="EMBL" id="BMHC01000020">
    <property type="protein sequence ID" value="GGI31367.1"/>
    <property type="molecule type" value="Genomic_DNA"/>
</dbReference>
<dbReference type="InterPro" id="IPR050596">
    <property type="entry name" value="AspAT/PAT-like"/>
</dbReference>
<evidence type="ECO:0000256" key="2">
    <source>
        <dbReference type="ARBA" id="ARBA00007441"/>
    </source>
</evidence>
<evidence type="ECO:0000256" key="4">
    <source>
        <dbReference type="ARBA" id="ARBA00022576"/>
    </source>
</evidence>
<evidence type="ECO:0000259" key="8">
    <source>
        <dbReference type="Pfam" id="PF00155"/>
    </source>
</evidence>
<dbReference type="GO" id="GO:0006520">
    <property type="term" value="P:amino acid metabolic process"/>
    <property type="evidence" value="ECO:0007669"/>
    <property type="project" value="InterPro"/>
</dbReference>
<keyword evidence="5" id="KW-0808">Transferase</keyword>
<protein>
    <recommendedName>
        <fullName evidence="3">aspartate transaminase</fullName>
        <ecNumber evidence="3">2.6.1.1</ecNumber>
    </recommendedName>
</protein>
<comment type="catalytic activity">
    <reaction evidence="7">
        <text>L-aspartate + 2-oxoglutarate = oxaloacetate + L-glutamate</text>
        <dbReference type="Rhea" id="RHEA:21824"/>
        <dbReference type="ChEBI" id="CHEBI:16452"/>
        <dbReference type="ChEBI" id="CHEBI:16810"/>
        <dbReference type="ChEBI" id="CHEBI:29985"/>
        <dbReference type="ChEBI" id="CHEBI:29991"/>
        <dbReference type="EC" id="2.6.1.1"/>
    </reaction>
</comment>
<proteinExistence type="inferred from homology"/>
<dbReference type="InterPro" id="IPR015422">
    <property type="entry name" value="PyrdxlP-dep_Trfase_small"/>
</dbReference>
<evidence type="ECO:0000313" key="11">
    <source>
        <dbReference type="Proteomes" id="UP000593880"/>
    </source>
</evidence>
<dbReference type="Proteomes" id="UP000625079">
    <property type="component" value="Unassembled WGS sequence"/>
</dbReference>
<dbReference type="OrthoDB" id="9804407at2"/>
<evidence type="ECO:0000313" key="9">
    <source>
        <dbReference type="EMBL" id="GGI31367.1"/>
    </source>
</evidence>
<keyword evidence="10" id="KW-0614">Plasmid</keyword>
<dbReference type="Proteomes" id="UP000593880">
    <property type="component" value="Plasmid unnamed"/>
</dbReference>
<reference evidence="10 11" key="2">
    <citation type="submission" date="2018-06" db="EMBL/GenBank/DDBJ databases">
        <title>Comparative genomics of rhizobia nodulating Arachis hypogaea in China.</title>
        <authorList>
            <person name="Li Y."/>
        </authorList>
    </citation>
    <scope>NUCLEOTIDE SEQUENCE [LARGE SCALE GENOMIC DNA]</scope>
    <source>
        <strain evidence="10 11">CCBAU 51658</strain>
        <plasmid evidence="10 11">unnamed</plasmid>
    </source>
</reference>
<organism evidence="9 12">
    <name type="scientific">Bradyrhizobium guangdongense</name>
    <dbReference type="NCBI Taxonomy" id="1325090"/>
    <lineage>
        <taxon>Bacteria</taxon>
        <taxon>Pseudomonadati</taxon>
        <taxon>Pseudomonadota</taxon>
        <taxon>Alphaproteobacteria</taxon>
        <taxon>Hyphomicrobiales</taxon>
        <taxon>Nitrobacteraceae</taxon>
        <taxon>Bradyrhizobium</taxon>
    </lineage>
</organism>
<evidence type="ECO:0000256" key="6">
    <source>
        <dbReference type="ARBA" id="ARBA00022898"/>
    </source>
</evidence>
<evidence type="ECO:0000256" key="5">
    <source>
        <dbReference type="ARBA" id="ARBA00022679"/>
    </source>
</evidence>
<dbReference type="SUPFAM" id="SSF53383">
    <property type="entry name" value="PLP-dependent transferases"/>
    <property type="match status" value="1"/>
</dbReference>
<dbReference type="Gene3D" id="3.40.640.10">
    <property type="entry name" value="Type I PLP-dependent aspartate aminotransferase-like (Major domain)"/>
    <property type="match status" value="1"/>
</dbReference>
<evidence type="ECO:0000313" key="12">
    <source>
        <dbReference type="Proteomes" id="UP000625079"/>
    </source>
</evidence>
<dbReference type="AlphaFoldDB" id="A0A410VHG0"/>
<reference evidence="9" key="3">
    <citation type="submission" date="2022-12" db="EMBL/GenBank/DDBJ databases">
        <authorList>
            <person name="Sun Q."/>
            <person name="Zhou Y."/>
        </authorList>
    </citation>
    <scope>NUCLEOTIDE SEQUENCE</scope>
    <source>
        <strain evidence="9">CGMCC 1.15034</strain>
    </source>
</reference>
<comment type="similarity">
    <text evidence="2">Belongs to the class-I pyridoxal-phosphate-dependent aminotransferase family.</text>
</comment>
<keyword evidence="4 9" id="KW-0032">Aminotransferase</keyword>
<geneLocation type="plasmid" evidence="10 11">
    <name>unnamed</name>
</geneLocation>